<sequence length="93" mass="10097">MVIAVLEAGCAGWKRLQVSLQAFAGCEAELYLQAPKPKGLLARVQQQQPLAMIKGSREYLGLVVDVFSGFGTYDTLLVQLALTAQDIQASRSR</sequence>
<evidence type="ECO:0000313" key="1">
    <source>
        <dbReference type="EMBL" id="GFH08157.1"/>
    </source>
</evidence>
<accession>A0A699YDI6</accession>
<dbReference type="AlphaFoldDB" id="A0A699YDI6"/>
<protein>
    <submittedName>
        <fullName evidence="1">Uncharacterized protein</fullName>
    </submittedName>
</protein>
<name>A0A699YDI6_HAELA</name>
<dbReference type="Proteomes" id="UP000485058">
    <property type="component" value="Unassembled WGS sequence"/>
</dbReference>
<keyword evidence="2" id="KW-1185">Reference proteome</keyword>
<comment type="caution">
    <text evidence="1">The sequence shown here is derived from an EMBL/GenBank/DDBJ whole genome shotgun (WGS) entry which is preliminary data.</text>
</comment>
<reference evidence="1 2" key="1">
    <citation type="submission" date="2020-02" db="EMBL/GenBank/DDBJ databases">
        <title>Draft genome sequence of Haematococcus lacustris strain NIES-144.</title>
        <authorList>
            <person name="Morimoto D."/>
            <person name="Nakagawa S."/>
            <person name="Yoshida T."/>
            <person name="Sawayama S."/>
        </authorList>
    </citation>
    <scope>NUCLEOTIDE SEQUENCE [LARGE SCALE GENOMIC DNA]</scope>
    <source>
        <strain evidence="1 2">NIES-144</strain>
    </source>
</reference>
<evidence type="ECO:0000313" key="2">
    <source>
        <dbReference type="Proteomes" id="UP000485058"/>
    </source>
</evidence>
<organism evidence="1 2">
    <name type="scientific">Haematococcus lacustris</name>
    <name type="common">Green alga</name>
    <name type="synonym">Haematococcus pluvialis</name>
    <dbReference type="NCBI Taxonomy" id="44745"/>
    <lineage>
        <taxon>Eukaryota</taxon>
        <taxon>Viridiplantae</taxon>
        <taxon>Chlorophyta</taxon>
        <taxon>core chlorophytes</taxon>
        <taxon>Chlorophyceae</taxon>
        <taxon>CS clade</taxon>
        <taxon>Chlamydomonadales</taxon>
        <taxon>Haematococcaceae</taxon>
        <taxon>Haematococcus</taxon>
    </lineage>
</organism>
<gene>
    <name evidence="1" type="ORF">HaLaN_03075</name>
</gene>
<dbReference type="EMBL" id="BLLF01000142">
    <property type="protein sequence ID" value="GFH08157.1"/>
    <property type="molecule type" value="Genomic_DNA"/>
</dbReference>
<proteinExistence type="predicted"/>